<comment type="caution">
    <text evidence="2">The sequence shown here is derived from an EMBL/GenBank/DDBJ whole genome shotgun (WGS) entry which is preliminary data.</text>
</comment>
<dbReference type="InterPro" id="IPR051017">
    <property type="entry name" value="Aldolase-II_Adducin_sf"/>
</dbReference>
<protein>
    <recommendedName>
        <fullName evidence="1">Class II aldolase/adducin N-terminal domain-containing protein</fullName>
    </recommendedName>
</protein>
<name>A0ABR1HDL4_9HYPO</name>
<dbReference type="EMBL" id="JAZAVJ010000041">
    <property type="protein sequence ID" value="KAK7419032.1"/>
    <property type="molecule type" value="Genomic_DNA"/>
</dbReference>
<keyword evidence="3" id="KW-1185">Reference proteome</keyword>
<dbReference type="Proteomes" id="UP001498476">
    <property type="component" value="Unassembled WGS sequence"/>
</dbReference>
<evidence type="ECO:0000313" key="3">
    <source>
        <dbReference type="Proteomes" id="UP001498476"/>
    </source>
</evidence>
<organism evidence="2 3">
    <name type="scientific">Neonectria punicea</name>
    <dbReference type="NCBI Taxonomy" id="979145"/>
    <lineage>
        <taxon>Eukaryota</taxon>
        <taxon>Fungi</taxon>
        <taxon>Dikarya</taxon>
        <taxon>Ascomycota</taxon>
        <taxon>Pezizomycotina</taxon>
        <taxon>Sordariomycetes</taxon>
        <taxon>Hypocreomycetidae</taxon>
        <taxon>Hypocreales</taxon>
        <taxon>Nectriaceae</taxon>
        <taxon>Neonectria</taxon>
    </lineage>
</organism>
<gene>
    <name evidence="2" type="ORF">QQX98_003534</name>
</gene>
<dbReference type="InterPro" id="IPR036409">
    <property type="entry name" value="Aldolase_II/adducin_N_sf"/>
</dbReference>
<dbReference type="InterPro" id="IPR001303">
    <property type="entry name" value="Aldolase_II/adducin_N"/>
</dbReference>
<dbReference type="SUPFAM" id="SSF53639">
    <property type="entry name" value="AraD/HMP-PK domain-like"/>
    <property type="match status" value="1"/>
</dbReference>
<dbReference type="PANTHER" id="PTHR10672">
    <property type="entry name" value="ADDUCIN"/>
    <property type="match status" value="1"/>
</dbReference>
<dbReference type="PANTHER" id="PTHR10672:SF41">
    <property type="entry name" value="CLASS II ALDOLASE_ADDUCIN DOMAIN PROTEIN (AFU_ORTHOLOGUE AFUA_3G01330)"/>
    <property type="match status" value="1"/>
</dbReference>
<sequence length="265" mass="29265">MEATANEALILLGYYRKFIDGCHILHLNQVLDAYDHLSFRHPLHNNVFIMSHSIAPGTISSPKNLIAYIVDNAEPVEFTSSKGYEERRIHSEIYKRHPDIHAIVHSHSEAVVPYSISATPLRTCYHTAGFLGVDGAAVFDIAKHRDQTQGADMLVRTEQTGAALVKTFDNSNYVTFMRGHGFTVVADSIEVAVMWATYTQKNAIIQTTATTPQSMCGGTGSDLGLSYLSSEESSVAGEMTKRTVQRPWKLWVREVEASGLYVSAA</sequence>
<dbReference type="Pfam" id="PF00596">
    <property type="entry name" value="Aldolase_II"/>
    <property type="match status" value="1"/>
</dbReference>
<dbReference type="SMART" id="SM01007">
    <property type="entry name" value="Aldolase_II"/>
    <property type="match status" value="1"/>
</dbReference>
<evidence type="ECO:0000313" key="2">
    <source>
        <dbReference type="EMBL" id="KAK7419032.1"/>
    </source>
</evidence>
<evidence type="ECO:0000259" key="1">
    <source>
        <dbReference type="SMART" id="SM01007"/>
    </source>
</evidence>
<feature type="domain" description="Class II aldolase/adducin N-terminal" evidence="1">
    <location>
        <begin position="16"/>
        <end position="207"/>
    </location>
</feature>
<proteinExistence type="predicted"/>
<reference evidence="2 3" key="1">
    <citation type="journal article" date="2025" name="Microbiol. Resour. Announc.">
        <title>Draft genome sequences for Neonectria magnoliae and Neonectria punicea, canker pathogens of Liriodendron tulipifera and Acer saccharum in West Virginia.</title>
        <authorList>
            <person name="Petronek H.M."/>
            <person name="Kasson M.T."/>
            <person name="Metheny A.M."/>
            <person name="Stauder C.M."/>
            <person name="Lovett B."/>
            <person name="Lynch S.C."/>
            <person name="Garnas J.R."/>
            <person name="Kasson L.R."/>
            <person name="Stajich J.E."/>
        </authorList>
    </citation>
    <scope>NUCLEOTIDE SEQUENCE [LARGE SCALE GENOMIC DNA]</scope>
    <source>
        <strain evidence="2 3">NRRL 64653</strain>
    </source>
</reference>
<accession>A0ABR1HDL4</accession>
<dbReference type="Gene3D" id="3.40.225.10">
    <property type="entry name" value="Class II aldolase/adducin N-terminal domain"/>
    <property type="match status" value="1"/>
</dbReference>